<organism evidence="2 3">
    <name type="scientific">Parabacteroides faecis</name>
    <dbReference type="NCBI Taxonomy" id="1217282"/>
    <lineage>
        <taxon>Bacteria</taxon>
        <taxon>Pseudomonadati</taxon>
        <taxon>Bacteroidota</taxon>
        <taxon>Bacteroidia</taxon>
        <taxon>Bacteroidales</taxon>
        <taxon>Tannerellaceae</taxon>
        <taxon>Parabacteroides</taxon>
    </lineage>
</organism>
<name>A0ABR6KMI4_9BACT</name>
<dbReference type="Proteomes" id="UP000533637">
    <property type="component" value="Unassembled WGS sequence"/>
</dbReference>
<accession>A0ABR6KMI4</accession>
<evidence type="ECO:0000256" key="1">
    <source>
        <dbReference type="SAM" id="Coils"/>
    </source>
</evidence>
<feature type="coiled-coil region" evidence="1">
    <location>
        <begin position="89"/>
        <end position="116"/>
    </location>
</feature>
<keyword evidence="1" id="KW-0175">Coiled coil</keyword>
<dbReference type="EMBL" id="JACHOC010000004">
    <property type="protein sequence ID" value="MBB4622726.1"/>
    <property type="molecule type" value="Genomic_DNA"/>
</dbReference>
<proteinExistence type="predicted"/>
<dbReference type="RefSeq" id="WP_183671110.1">
    <property type="nucleotide sequence ID" value="NZ_BMPB01000012.1"/>
</dbReference>
<evidence type="ECO:0000313" key="2">
    <source>
        <dbReference type="EMBL" id="MBB4622726.1"/>
    </source>
</evidence>
<keyword evidence="3" id="KW-1185">Reference proteome</keyword>
<evidence type="ECO:0008006" key="4">
    <source>
        <dbReference type="Google" id="ProtNLM"/>
    </source>
</evidence>
<comment type="caution">
    <text evidence="2">The sequence shown here is derived from an EMBL/GenBank/DDBJ whole genome shotgun (WGS) entry which is preliminary data.</text>
</comment>
<evidence type="ECO:0000313" key="3">
    <source>
        <dbReference type="Proteomes" id="UP000533637"/>
    </source>
</evidence>
<gene>
    <name evidence="2" type="ORF">GGQ57_002626</name>
</gene>
<reference evidence="2 3" key="1">
    <citation type="submission" date="2020-08" db="EMBL/GenBank/DDBJ databases">
        <title>Genomic Encyclopedia of Type Strains, Phase IV (KMG-IV): sequencing the most valuable type-strain genomes for metagenomic binning, comparative biology and taxonomic classification.</title>
        <authorList>
            <person name="Goeker M."/>
        </authorList>
    </citation>
    <scope>NUCLEOTIDE SEQUENCE [LARGE SCALE GENOMIC DNA]</scope>
    <source>
        <strain evidence="2 3">DSM 102983</strain>
    </source>
</reference>
<sequence length="214" mass="25401">MPIPISCSLYLLQENRYYIDISIWESDDIVFGMFPSYGTFYKRGKFYYLEDISSGAELVLKEVKYSNLLVKKGFCFMKNECFFKDEYTYDSDENMIDFEEEAVKRQRRELDLLKNKQTDPVPLQLGVYKNGTISLFLELDFHYRILFFSESPLCLLSEGKWEKHGNVLHLYDPSLNYTFLAFVDVKGVKMIRFPNCGYPDWMYDLSIGYPFIMR</sequence>
<protein>
    <recommendedName>
        <fullName evidence="4">DUF295 domain-containing protein</fullName>
    </recommendedName>
</protein>